<evidence type="ECO:0000256" key="3">
    <source>
        <dbReference type="ARBA" id="ARBA00023108"/>
    </source>
</evidence>
<dbReference type="EMBL" id="AY330486">
    <property type="protein sequence ID" value="AAR14936.1"/>
    <property type="molecule type" value="mRNA"/>
</dbReference>
<dbReference type="GO" id="GO:0005737">
    <property type="term" value="C:cytoplasm"/>
    <property type="evidence" value="ECO:0007669"/>
    <property type="project" value="InterPro"/>
</dbReference>
<dbReference type="InterPro" id="IPR013767">
    <property type="entry name" value="PAS_fold"/>
</dbReference>
<dbReference type="InterPro" id="IPR000014">
    <property type="entry name" value="PAS"/>
</dbReference>
<evidence type="ECO:0000259" key="10">
    <source>
        <dbReference type="PROSITE" id="PS50112"/>
    </source>
</evidence>
<dbReference type="InterPro" id="IPR001610">
    <property type="entry name" value="PAC"/>
</dbReference>
<evidence type="ECO:0000256" key="4">
    <source>
        <dbReference type="ARBA" id="ARBA00023125"/>
    </source>
</evidence>
<evidence type="ECO:0000256" key="2">
    <source>
        <dbReference type="ARBA" id="ARBA00023015"/>
    </source>
</evidence>
<dbReference type="InterPro" id="IPR011598">
    <property type="entry name" value="bHLH_dom"/>
</dbReference>
<dbReference type="GO" id="GO:0000981">
    <property type="term" value="F:DNA-binding transcription factor activity, RNA polymerase II-specific"/>
    <property type="evidence" value="ECO:0007669"/>
    <property type="project" value="InterPro"/>
</dbReference>
<feature type="compositionally biased region" description="Low complexity" evidence="9">
    <location>
        <begin position="408"/>
        <end position="434"/>
    </location>
</feature>
<keyword evidence="6" id="KW-0804">Transcription</keyword>
<dbReference type="Pfam" id="PF00989">
    <property type="entry name" value="PAS"/>
    <property type="match status" value="1"/>
</dbReference>
<feature type="domain" description="PAS" evidence="10">
    <location>
        <begin position="253"/>
        <end position="300"/>
    </location>
</feature>
<evidence type="ECO:0000259" key="11">
    <source>
        <dbReference type="PROSITE" id="PS50888"/>
    </source>
</evidence>
<evidence type="ECO:0000256" key="8">
    <source>
        <dbReference type="SAM" id="Coils"/>
    </source>
</evidence>
<dbReference type="InterPro" id="IPR036638">
    <property type="entry name" value="HLH_DNA-bd_sf"/>
</dbReference>
<keyword evidence="5" id="KW-0010">Activator</keyword>
<dbReference type="GO" id="GO:0032922">
    <property type="term" value="P:circadian regulation of gene expression"/>
    <property type="evidence" value="ECO:0007669"/>
    <property type="project" value="InterPro"/>
</dbReference>
<dbReference type="Pfam" id="PF14598">
    <property type="entry name" value="PAS_11"/>
    <property type="match status" value="1"/>
</dbReference>
<accession>Q6VRU6</accession>
<feature type="domain" description="PAS" evidence="10">
    <location>
        <begin position="84"/>
        <end position="148"/>
    </location>
</feature>
<gene>
    <name evidence="12" type="primary">Clock</name>
</gene>
<dbReference type="AlphaFoldDB" id="Q6VRU6"/>
<feature type="compositionally biased region" description="Polar residues" evidence="9">
    <location>
        <begin position="447"/>
        <end position="463"/>
    </location>
</feature>
<evidence type="ECO:0000256" key="1">
    <source>
        <dbReference type="ARBA" id="ARBA00022737"/>
    </source>
</evidence>
<protein>
    <submittedName>
        <fullName evidence="12">CLOCK</fullName>
    </submittedName>
</protein>
<dbReference type="GO" id="GO:0045944">
    <property type="term" value="P:positive regulation of transcription by RNA polymerase II"/>
    <property type="evidence" value="ECO:0007669"/>
    <property type="project" value="UniProtKB-ARBA"/>
</dbReference>
<dbReference type="GO" id="GO:0046983">
    <property type="term" value="F:protein dimerization activity"/>
    <property type="evidence" value="ECO:0007669"/>
    <property type="project" value="InterPro"/>
</dbReference>
<dbReference type="SMART" id="SM00091">
    <property type="entry name" value="PAS"/>
    <property type="match status" value="2"/>
</dbReference>
<keyword evidence="3" id="KW-0090">Biological rhythms</keyword>
<dbReference type="GO" id="GO:0000978">
    <property type="term" value="F:RNA polymerase II cis-regulatory region sequence-specific DNA binding"/>
    <property type="evidence" value="ECO:0007669"/>
    <property type="project" value="TreeGrafter"/>
</dbReference>
<dbReference type="NCBIfam" id="TIGR00229">
    <property type="entry name" value="sensory_box"/>
    <property type="match status" value="1"/>
</dbReference>
<dbReference type="PANTHER" id="PTHR46055">
    <property type="entry name" value="CIRCADIAN LOCOMOTER OUTPUT CYCLES PROTEIN KAPUT"/>
    <property type="match status" value="1"/>
</dbReference>
<sequence length="611" mass="69529">MDDDGDEKDDSKRRTRNLSEKKRRDQFNLLINELSSLVTSNSRKMDKSTVLKSTISFLRNHNEITVRSRAHDIQDDWKPTFLSNEEFTYLVLEALEGFVVVFSTSGRIHYVSESISSLLGYNPVDIINKSLFELVFEEDQQTLYSLLQSPGNITDPTHTGKENEIQFQCHIRRGGSSEYGEDVAYELIQFNGHFRSNVESLHADDLSHYRQGSDNRLLFVCTGRLSNPQLIRDVSLVDSSRNEFTSRHSLEWKFLFLDRRAPPIIGYLPFEVLGTSGYDYYHFDDLEKVITCHEALMQKGELTSCYYRFLTKGQQWIWLQTRFYITYHQWNSKPEFIVCTHRVVSYTDMEKDMKQESVEGEVMSDADLNRGTIEDATAENPVVSPSPPYVSEGSDPYINSYQPLSQPASVKSTSASSTTGTASTVQTVSTTAVSWSRASQPPYAPSVSDTASVSGESRSSARNNSHDTRKVSEPVLVPQHGIGAQYLEPSPYVGTVAVPGVLPLSLQSLPIIVSPDQAQLQLQRKHEELQQMIVRQQEELRQVKEQLLLARLGILQPIINVNPIQHSYVNREEAQGNPRFPSLPEEYDRQIRDNNTYQQRRAPNPDRNNLP</sequence>
<evidence type="ECO:0000256" key="7">
    <source>
        <dbReference type="ARBA" id="ARBA00023242"/>
    </source>
</evidence>
<keyword evidence="4" id="KW-0238">DNA-binding</keyword>
<keyword evidence="2" id="KW-0805">Transcription regulation</keyword>
<reference evidence="12" key="1">
    <citation type="journal article" date="2003" name="J. Biol. Chem.">
        <title>Constructing a feedback loop with circadian clock molecules from the silkmoth, Antheraea pernyi.</title>
        <authorList>
            <person name="Chang D.C."/>
            <person name="McWatters H.G."/>
            <person name="Williams J.A."/>
            <person name="Gotter A.L."/>
            <person name="Levine J.D."/>
            <person name="Reppert S.M."/>
        </authorList>
    </citation>
    <scope>NUCLEOTIDE SEQUENCE</scope>
    <source>
        <tissue evidence="12">Brain</tissue>
    </source>
</reference>
<feature type="domain" description="BHLH" evidence="11">
    <location>
        <begin position="11"/>
        <end position="61"/>
    </location>
</feature>
<keyword evidence="8" id="KW-0175">Coiled coil</keyword>
<evidence type="ECO:0000256" key="6">
    <source>
        <dbReference type="ARBA" id="ARBA00023163"/>
    </source>
</evidence>
<dbReference type="PROSITE" id="PS50112">
    <property type="entry name" value="PAS"/>
    <property type="match status" value="2"/>
</dbReference>
<dbReference type="SUPFAM" id="SSF55785">
    <property type="entry name" value="PYP-like sensor domain (PAS domain)"/>
    <property type="match status" value="2"/>
</dbReference>
<dbReference type="Pfam" id="PF00010">
    <property type="entry name" value="HLH"/>
    <property type="match status" value="1"/>
</dbReference>
<keyword evidence="7" id="KW-0539">Nucleus</keyword>
<dbReference type="InterPro" id="IPR035965">
    <property type="entry name" value="PAS-like_dom_sf"/>
</dbReference>
<dbReference type="SUPFAM" id="SSF47459">
    <property type="entry name" value="HLH, helix-loop-helix DNA-binding domain"/>
    <property type="match status" value="1"/>
</dbReference>
<dbReference type="PANTHER" id="PTHR46055:SF3">
    <property type="entry name" value="CIRCADIAN LOCOMOTER OUTPUT CYCLES PROTEIN KAPUT"/>
    <property type="match status" value="1"/>
</dbReference>
<organism evidence="12">
    <name type="scientific">Antheraea pernyi</name>
    <name type="common">Chinese oak silk moth</name>
    <name type="synonym">Bombyx pernyi</name>
    <dbReference type="NCBI Taxonomy" id="7119"/>
    <lineage>
        <taxon>Eukaryota</taxon>
        <taxon>Metazoa</taxon>
        <taxon>Ecdysozoa</taxon>
        <taxon>Arthropoda</taxon>
        <taxon>Hexapoda</taxon>
        <taxon>Insecta</taxon>
        <taxon>Pterygota</taxon>
        <taxon>Neoptera</taxon>
        <taxon>Endopterygota</taxon>
        <taxon>Lepidoptera</taxon>
        <taxon>Glossata</taxon>
        <taxon>Ditrysia</taxon>
        <taxon>Bombycoidea</taxon>
        <taxon>Saturniidae</taxon>
        <taxon>Saturniinae</taxon>
        <taxon>Saturniini</taxon>
        <taxon>Antheraea</taxon>
    </lineage>
</organism>
<dbReference type="Gene3D" id="4.10.280.10">
    <property type="entry name" value="Helix-loop-helix DNA-binding domain"/>
    <property type="match status" value="1"/>
</dbReference>
<feature type="compositionally biased region" description="Polar residues" evidence="9">
    <location>
        <begin position="397"/>
        <end position="407"/>
    </location>
</feature>
<name>Q6VRU6_ANTPE</name>
<proteinExistence type="evidence at transcript level"/>
<dbReference type="PRINTS" id="PR00785">
    <property type="entry name" value="NCTRNSLOCATR"/>
</dbReference>
<dbReference type="SMART" id="SM00086">
    <property type="entry name" value="PAC"/>
    <property type="match status" value="1"/>
</dbReference>
<feature type="region of interest" description="Disordered" evidence="9">
    <location>
        <begin position="372"/>
        <end position="473"/>
    </location>
</feature>
<dbReference type="Gene3D" id="3.30.450.20">
    <property type="entry name" value="PAS domain"/>
    <property type="match status" value="2"/>
</dbReference>
<evidence type="ECO:0000256" key="9">
    <source>
        <dbReference type="SAM" id="MobiDB-lite"/>
    </source>
</evidence>
<dbReference type="CDD" id="cd00130">
    <property type="entry name" value="PAS"/>
    <property type="match status" value="2"/>
</dbReference>
<evidence type="ECO:0000313" key="12">
    <source>
        <dbReference type="EMBL" id="AAR14936.1"/>
    </source>
</evidence>
<evidence type="ECO:0000256" key="5">
    <source>
        <dbReference type="ARBA" id="ARBA00023159"/>
    </source>
</evidence>
<dbReference type="SMART" id="SM00353">
    <property type="entry name" value="HLH"/>
    <property type="match status" value="1"/>
</dbReference>
<keyword evidence="1" id="KW-0677">Repeat</keyword>
<feature type="coiled-coil region" evidence="8">
    <location>
        <begin position="519"/>
        <end position="546"/>
    </location>
</feature>
<dbReference type="InterPro" id="IPR047230">
    <property type="entry name" value="CLOCK-like"/>
</dbReference>
<dbReference type="InterPro" id="IPR001067">
    <property type="entry name" value="Nuc_translocat"/>
</dbReference>
<dbReference type="PROSITE" id="PS50888">
    <property type="entry name" value="BHLH"/>
    <property type="match status" value="1"/>
</dbReference>
<dbReference type="GO" id="GO:1990513">
    <property type="term" value="C:CLOCK-BMAL transcription complex"/>
    <property type="evidence" value="ECO:0007669"/>
    <property type="project" value="TreeGrafter"/>
</dbReference>